<reference evidence="15 16" key="1">
    <citation type="submission" date="2016-12" db="EMBL/GenBank/DDBJ databases">
        <title>Candidatus Reconcilibacillus cellulovorans genome.</title>
        <authorList>
            <person name="Kolinko S."/>
            <person name="Wu Y.-W."/>
            <person name="Tachea F."/>
            <person name="Denzel E."/>
            <person name="Hiras J."/>
            <person name="Baecker N."/>
            <person name="Chan L.J."/>
            <person name="Eichorst S.A."/>
            <person name="Frey D."/>
            <person name="Adams P.D."/>
            <person name="Pray T."/>
            <person name="Tanjore D."/>
            <person name="Petzold C.J."/>
            <person name="Gladden J.M."/>
            <person name="Simmons B.A."/>
            <person name="Singer S.W."/>
        </authorList>
    </citation>
    <scope>NUCLEOTIDE SEQUENCE [LARGE SCALE GENOMIC DNA]</scope>
    <source>
        <strain evidence="15">JTherm</strain>
    </source>
</reference>
<evidence type="ECO:0000256" key="6">
    <source>
        <dbReference type="ARBA" id="ARBA00018464"/>
    </source>
</evidence>
<keyword evidence="8 12" id="KW-0028">Amino-acid biosynthesis</keyword>
<dbReference type="CDD" id="cd04732">
    <property type="entry name" value="HisA"/>
    <property type="match status" value="1"/>
</dbReference>
<dbReference type="InterPro" id="IPR023016">
    <property type="entry name" value="HisA/PriA"/>
</dbReference>
<dbReference type="GO" id="GO:0005737">
    <property type="term" value="C:cytoplasm"/>
    <property type="evidence" value="ECO:0007669"/>
    <property type="project" value="UniProtKB-SubCell"/>
</dbReference>
<dbReference type="EC" id="5.3.1.16" evidence="5 12"/>
<dbReference type="GO" id="GO:0000162">
    <property type="term" value="P:L-tryptophan biosynthetic process"/>
    <property type="evidence" value="ECO:0007669"/>
    <property type="project" value="TreeGrafter"/>
</dbReference>
<feature type="active site" description="Proton acceptor" evidence="12">
    <location>
        <position position="10"/>
    </location>
</feature>
<protein>
    <recommendedName>
        <fullName evidence="6 12">1-(5-phosphoribosyl)-5-[(5-phosphoribosylamino)methylideneamino] imidazole-4-carboxamide isomerase</fullName>
        <ecNumber evidence="5 12">5.3.1.16</ecNumber>
    </recommendedName>
    <alternativeName>
        <fullName evidence="11 12">Phosphoribosylformimino-5-aminoimidazole carboxamide ribotide isomerase</fullName>
    </alternativeName>
</protein>
<dbReference type="PANTHER" id="PTHR43090">
    <property type="entry name" value="1-(5-PHOSPHORIBOSYL)-5-[(5-PHOSPHORIBOSYLAMINO)METHYLIDENEAMINO] IMIDAZOLE-4-CARBOXAMIDE ISOMERASE"/>
    <property type="match status" value="1"/>
</dbReference>
<evidence type="ECO:0000256" key="9">
    <source>
        <dbReference type="ARBA" id="ARBA00023102"/>
    </source>
</evidence>
<dbReference type="GO" id="GO:0000105">
    <property type="term" value="P:L-histidine biosynthetic process"/>
    <property type="evidence" value="ECO:0007669"/>
    <property type="project" value="UniProtKB-UniRule"/>
</dbReference>
<dbReference type="Gene3D" id="3.20.20.70">
    <property type="entry name" value="Aldolase class I"/>
    <property type="match status" value="1"/>
</dbReference>
<evidence type="ECO:0000256" key="3">
    <source>
        <dbReference type="ARBA" id="ARBA00005133"/>
    </source>
</evidence>
<dbReference type="InterPro" id="IPR006063">
    <property type="entry name" value="HisA_bact_arch"/>
</dbReference>
<comment type="similarity">
    <text evidence="4 12 13">Belongs to the HisA/HisF family.</text>
</comment>
<gene>
    <name evidence="12" type="primary">hisA</name>
    <name evidence="15" type="ORF">BLM47_02505</name>
</gene>
<dbReference type="FunFam" id="3.20.20.70:FF:000009">
    <property type="entry name" value="1-(5-phosphoribosyl)-5-[(5-phosphoribosylamino)methylideneamino] imidazole-4-carboxamide isomerase"/>
    <property type="match status" value="1"/>
</dbReference>
<evidence type="ECO:0000256" key="5">
    <source>
        <dbReference type="ARBA" id="ARBA00012550"/>
    </source>
</evidence>
<proteinExistence type="inferred from homology"/>
<sequence>MAFTIYPAIDIRGGRCVRLTQGDYGRETVYYDDPVEAALEWVRQGATWLHVVDLDGAKEGRPVHAELIARIAAEAGVPVQAGGGVRTEADIERMLKGGVARVVLGTKAIEDPDLVRRAVSSYGDRVAVGLDARDGNVAVRGWLETTGARAEDVAKELADCGVAVFVVTDIGRDGTMKGPNVEAAVRVARASGRPVVASGGVADLADLIRLKERERDGVVGVIVGKALYAGAFTLREALAALDRAAND</sequence>
<dbReference type="NCBIfam" id="TIGR00007">
    <property type="entry name" value="1-(5-phosphoribosyl)-5-[(5-phosphoribosylamino)methylideneamino]imidazole-4-carboxamide isomerase"/>
    <property type="match status" value="1"/>
</dbReference>
<organism evidence="15 16">
    <name type="scientific">Candidatus Reconcilbacillus cellulovorans</name>
    <dbReference type="NCBI Taxonomy" id="1906605"/>
    <lineage>
        <taxon>Bacteria</taxon>
        <taxon>Bacillati</taxon>
        <taxon>Bacillota</taxon>
        <taxon>Bacilli</taxon>
        <taxon>Bacillales</taxon>
        <taxon>Paenibacillaceae</taxon>
        <taxon>Candidatus Reconcilbacillus</taxon>
    </lineage>
</organism>
<comment type="catalytic activity">
    <reaction evidence="1 12 14">
        <text>1-(5-phospho-beta-D-ribosyl)-5-[(5-phospho-beta-D-ribosylamino)methylideneamino]imidazole-4-carboxamide = 5-[(5-phospho-1-deoxy-D-ribulos-1-ylimino)methylamino]-1-(5-phospho-beta-D-ribosyl)imidazole-4-carboxamide</text>
        <dbReference type="Rhea" id="RHEA:15469"/>
        <dbReference type="ChEBI" id="CHEBI:58435"/>
        <dbReference type="ChEBI" id="CHEBI:58525"/>
        <dbReference type="EC" id="5.3.1.16"/>
    </reaction>
</comment>
<dbReference type="EMBL" id="MOXJ01000003">
    <property type="protein sequence ID" value="PDO11353.1"/>
    <property type="molecule type" value="Genomic_DNA"/>
</dbReference>
<evidence type="ECO:0000256" key="7">
    <source>
        <dbReference type="ARBA" id="ARBA00022490"/>
    </source>
</evidence>
<evidence type="ECO:0000256" key="2">
    <source>
        <dbReference type="ARBA" id="ARBA00004496"/>
    </source>
</evidence>
<accession>A0A2A6E2Z7</accession>
<dbReference type="InterPro" id="IPR006062">
    <property type="entry name" value="His_biosynth"/>
</dbReference>
<evidence type="ECO:0000256" key="4">
    <source>
        <dbReference type="ARBA" id="ARBA00009667"/>
    </source>
</evidence>
<evidence type="ECO:0000256" key="1">
    <source>
        <dbReference type="ARBA" id="ARBA00000901"/>
    </source>
</evidence>
<comment type="caution">
    <text evidence="15">The sequence shown here is derived from an EMBL/GenBank/DDBJ whole genome shotgun (WGS) entry which is preliminary data.</text>
</comment>
<evidence type="ECO:0000256" key="8">
    <source>
        <dbReference type="ARBA" id="ARBA00022605"/>
    </source>
</evidence>
<dbReference type="Proteomes" id="UP000243688">
    <property type="component" value="Unassembled WGS sequence"/>
</dbReference>
<evidence type="ECO:0000256" key="11">
    <source>
        <dbReference type="ARBA" id="ARBA00030547"/>
    </source>
</evidence>
<feature type="active site" description="Proton donor" evidence="12">
    <location>
        <position position="131"/>
    </location>
</feature>
<evidence type="ECO:0000256" key="13">
    <source>
        <dbReference type="RuleBase" id="RU003657"/>
    </source>
</evidence>
<evidence type="ECO:0000256" key="12">
    <source>
        <dbReference type="HAMAP-Rule" id="MF_01014"/>
    </source>
</evidence>
<evidence type="ECO:0000256" key="10">
    <source>
        <dbReference type="ARBA" id="ARBA00023235"/>
    </source>
</evidence>
<dbReference type="InterPro" id="IPR013785">
    <property type="entry name" value="Aldolase_TIM"/>
</dbReference>
<dbReference type="SUPFAM" id="SSF51366">
    <property type="entry name" value="Ribulose-phoshate binding barrel"/>
    <property type="match status" value="1"/>
</dbReference>
<keyword evidence="7 12" id="KW-0963">Cytoplasm</keyword>
<keyword evidence="9 12" id="KW-0368">Histidine biosynthesis</keyword>
<dbReference type="AlphaFoldDB" id="A0A2A6E2Z7"/>
<dbReference type="InterPro" id="IPR044524">
    <property type="entry name" value="Isoase_HisA-like"/>
</dbReference>
<dbReference type="GO" id="GO:0003949">
    <property type="term" value="F:1-(5-phosphoribosyl)-5-[(5-phosphoribosylamino)methylideneamino]imidazole-4-carboxamide isomerase activity"/>
    <property type="evidence" value="ECO:0007669"/>
    <property type="project" value="UniProtKB-UniRule"/>
</dbReference>
<dbReference type="HAMAP" id="MF_01014">
    <property type="entry name" value="HisA"/>
    <property type="match status" value="1"/>
</dbReference>
<comment type="pathway">
    <text evidence="3 12 14">Amino-acid biosynthesis; L-histidine biosynthesis; L-histidine from 5-phospho-alpha-D-ribose 1-diphosphate: step 4/9.</text>
</comment>
<name>A0A2A6E2Z7_9BACL</name>
<dbReference type="PANTHER" id="PTHR43090:SF2">
    <property type="entry name" value="1-(5-PHOSPHORIBOSYL)-5-[(5-PHOSPHORIBOSYLAMINO)METHYLIDENEAMINO] IMIDAZOLE-4-CARBOXAMIDE ISOMERASE"/>
    <property type="match status" value="1"/>
</dbReference>
<dbReference type="InterPro" id="IPR011060">
    <property type="entry name" value="RibuloseP-bd_barrel"/>
</dbReference>
<evidence type="ECO:0000313" key="15">
    <source>
        <dbReference type="EMBL" id="PDO11353.1"/>
    </source>
</evidence>
<evidence type="ECO:0000313" key="16">
    <source>
        <dbReference type="Proteomes" id="UP000243688"/>
    </source>
</evidence>
<evidence type="ECO:0000256" key="14">
    <source>
        <dbReference type="RuleBase" id="RU003658"/>
    </source>
</evidence>
<dbReference type="UniPathway" id="UPA00031">
    <property type="reaction ID" value="UER00009"/>
</dbReference>
<keyword evidence="10 12" id="KW-0413">Isomerase</keyword>
<comment type="subcellular location">
    <subcellularLocation>
        <location evidence="2 12 14">Cytoplasm</location>
    </subcellularLocation>
</comment>
<dbReference type="Pfam" id="PF00977">
    <property type="entry name" value="His_biosynth"/>
    <property type="match status" value="1"/>
</dbReference>